<evidence type="ECO:0000256" key="2">
    <source>
        <dbReference type="ARBA" id="ARBA00022946"/>
    </source>
</evidence>
<protein>
    <submittedName>
        <fullName evidence="3">Uncharacterized protein</fullName>
    </submittedName>
</protein>
<evidence type="ECO:0000313" key="3">
    <source>
        <dbReference type="EMBL" id="KAG5830849.1"/>
    </source>
</evidence>
<sequence length="149" mass="16295">MLRGVTPSLCACIRRVWAGPLYGGRPCSTLPPGGVENQLTVDALYELSVDIRKVRKLKGWVLLQPTAYVRETAGLLRELGADGPAIARVLEQHPRPSCAGPRSHRASQEANVRYFQSLQLNKRIISKLLASAPRASAGPWSATRRRCAP</sequence>
<keyword evidence="4" id="KW-1185">Reference proteome</keyword>
<gene>
    <name evidence="3" type="ORF">ANANG_G00314920</name>
</gene>
<dbReference type="Gene3D" id="1.25.70.10">
    <property type="entry name" value="Transcription termination factor 3, mitochondrial"/>
    <property type="match status" value="1"/>
</dbReference>
<dbReference type="EMBL" id="JAFIRN010000019">
    <property type="protein sequence ID" value="KAG5830849.1"/>
    <property type="molecule type" value="Genomic_DNA"/>
</dbReference>
<dbReference type="InterPro" id="IPR003690">
    <property type="entry name" value="MTERF"/>
</dbReference>
<comment type="similarity">
    <text evidence="1">Belongs to the mTERF family.</text>
</comment>
<name>A0A9D3RHX3_ANGAN</name>
<comment type="caution">
    <text evidence="3">The sequence shown here is derived from an EMBL/GenBank/DDBJ whole genome shotgun (WGS) entry which is preliminary data.</text>
</comment>
<dbReference type="GO" id="GO:0006393">
    <property type="term" value="P:termination of mitochondrial transcription"/>
    <property type="evidence" value="ECO:0007669"/>
    <property type="project" value="TreeGrafter"/>
</dbReference>
<evidence type="ECO:0000313" key="4">
    <source>
        <dbReference type="Proteomes" id="UP001044222"/>
    </source>
</evidence>
<dbReference type="PANTHER" id="PTHR15437:SF1">
    <property type="entry name" value="TRANSCRIPTION TERMINATION FACTOR 2, MITOCHONDRIAL"/>
    <property type="match status" value="1"/>
</dbReference>
<evidence type="ECO:0000256" key="1">
    <source>
        <dbReference type="ARBA" id="ARBA00007692"/>
    </source>
</evidence>
<organism evidence="3 4">
    <name type="scientific">Anguilla anguilla</name>
    <name type="common">European freshwater eel</name>
    <name type="synonym">Muraena anguilla</name>
    <dbReference type="NCBI Taxonomy" id="7936"/>
    <lineage>
        <taxon>Eukaryota</taxon>
        <taxon>Metazoa</taxon>
        <taxon>Chordata</taxon>
        <taxon>Craniata</taxon>
        <taxon>Vertebrata</taxon>
        <taxon>Euteleostomi</taxon>
        <taxon>Actinopterygii</taxon>
        <taxon>Neopterygii</taxon>
        <taxon>Teleostei</taxon>
        <taxon>Anguilliformes</taxon>
        <taxon>Anguillidae</taxon>
        <taxon>Anguilla</taxon>
    </lineage>
</organism>
<dbReference type="GO" id="GO:0003676">
    <property type="term" value="F:nucleic acid binding"/>
    <property type="evidence" value="ECO:0007669"/>
    <property type="project" value="InterPro"/>
</dbReference>
<keyword evidence="2" id="KW-0809">Transit peptide</keyword>
<dbReference type="Proteomes" id="UP001044222">
    <property type="component" value="Chromosome 19"/>
</dbReference>
<accession>A0A9D3RHX3</accession>
<dbReference type="InterPro" id="IPR038538">
    <property type="entry name" value="MTERF_sf"/>
</dbReference>
<dbReference type="GO" id="GO:0005759">
    <property type="term" value="C:mitochondrial matrix"/>
    <property type="evidence" value="ECO:0007669"/>
    <property type="project" value="TreeGrafter"/>
</dbReference>
<proteinExistence type="inferred from homology"/>
<reference evidence="3" key="1">
    <citation type="submission" date="2021-01" db="EMBL/GenBank/DDBJ databases">
        <title>A chromosome-scale assembly of European eel, Anguilla anguilla.</title>
        <authorList>
            <person name="Henkel C."/>
            <person name="Jong-Raadsen S.A."/>
            <person name="Dufour S."/>
            <person name="Weltzien F.-A."/>
            <person name="Palstra A.P."/>
            <person name="Pelster B."/>
            <person name="Spaink H.P."/>
            <person name="Van Den Thillart G.E."/>
            <person name="Jansen H."/>
            <person name="Zahm M."/>
            <person name="Klopp C."/>
            <person name="Cedric C."/>
            <person name="Louis A."/>
            <person name="Berthelot C."/>
            <person name="Parey E."/>
            <person name="Roest Crollius H."/>
            <person name="Montfort J."/>
            <person name="Robinson-Rechavi M."/>
            <person name="Bucao C."/>
            <person name="Bouchez O."/>
            <person name="Gislard M."/>
            <person name="Lluch J."/>
            <person name="Milhes M."/>
            <person name="Lampietro C."/>
            <person name="Lopez Roques C."/>
            <person name="Donnadieu C."/>
            <person name="Braasch I."/>
            <person name="Desvignes T."/>
            <person name="Postlethwait J."/>
            <person name="Bobe J."/>
            <person name="Guiguen Y."/>
            <person name="Dirks R."/>
        </authorList>
    </citation>
    <scope>NUCLEOTIDE SEQUENCE</scope>
    <source>
        <strain evidence="3">Tag_6206</strain>
        <tissue evidence="3">Liver</tissue>
    </source>
</reference>
<dbReference type="PANTHER" id="PTHR15437">
    <property type="entry name" value="TRANSCRIPTION TERMINATION FACTOR, MITOCHONDRIAL"/>
    <property type="match status" value="1"/>
</dbReference>
<dbReference type="AlphaFoldDB" id="A0A9D3RHX3"/>